<comment type="caution">
    <text evidence="1">The sequence shown here is derived from an EMBL/GenBank/DDBJ whole genome shotgun (WGS) entry which is preliminary data.</text>
</comment>
<reference evidence="1" key="1">
    <citation type="journal article" date="2021" name="PeerJ">
        <title>Extensive microbial diversity within the chicken gut microbiome revealed by metagenomics and culture.</title>
        <authorList>
            <person name="Gilroy R."/>
            <person name="Ravi A."/>
            <person name="Getino M."/>
            <person name="Pursley I."/>
            <person name="Horton D.L."/>
            <person name="Alikhan N.F."/>
            <person name="Baker D."/>
            <person name="Gharbi K."/>
            <person name="Hall N."/>
            <person name="Watson M."/>
            <person name="Adriaenssens E.M."/>
            <person name="Foster-Nyarko E."/>
            <person name="Jarju S."/>
            <person name="Secka A."/>
            <person name="Antonio M."/>
            <person name="Oren A."/>
            <person name="Chaudhuri R.R."/>
            <person name="La Ragione R."/>
            <person name="Hildebrand F."/>
            <person name="Pallen M.J."/>
        </authorList>
    </citation>
    <scope>NUCLEOTIDE SEQUENCE</scope>
    <source>
        <strain evidence="1">ChiBcec16_6824</strain>
    </source>
</reference>
<dbReference type="AlphaFoldDB" id="A0A9D1Y6V7"/>
<gene>
    <name evidence="1" type="ORF">H9841_01630</name>
</gene>
<feature type="non-terminal residue" evidence="1">
    <location>
        <position position="155"/>
    </location>
</feature>
<reference evidence="1" key="2">
    <citation type="submission" date="2021-04" db="EMBL/GenBank/DDBJ databases">
        <authorList>
            <person name="Gilroy R."/>
        </authorList>
    </citation>
    <scope>NUCLEOTIDE SEQUENCE</scope>
    <source>
        <strain evidence="1">ChiBcec16_6824</strain>
    </source>
</reference>
<dbReference type="EMBL" id="DXDX01000032">
    <property type="protein sequence ID" value="HIY20588.1"/>
    <property type="molecule type" value="Genomic_DNA"/>
</dbReference>
<evidence type="ECO:0000313" key="2">
    <source>
        <dbReference type="Proteomes" id="UP000823868"/>
    </source>
</evidence>
<name>A0A9D1Y6V7_9FIRM</name>
<dbReference type="Proteomes" id="UP000823868">
    <property type="component" value="Unassembled WGS sequence"/>
</dbReference>
<protein>
    <submittedName>
        <fullName evidence="1">Uncharacterized protein</fullName>
    </submittedName>
</protein>
<organism evidence="1 2">
    <name type="scientific">Candidatus Flavonifractor merdigallinarum</name>
    <dbReference type="NCBI Taxonomy" id="2838589"/>
    <lineage>
        <taxon>Bacteria</taxon>
        <taxon>Bacillati</taxon>
        <taxon>Bacillota</taxon>
        <taxon>Clostridia</taxon>
        <taxon>Eubacteriales</taxon>
        <taxon>Oscillospiraceae</taxon>
        <taxon>Flavonifractor</taxon>
    </lineage>
</organism>
<sequence>MERKDWRFCSQEDETISLHDCVMDGVNWAESGIWLSFENGFNVTKDNSLNPTGRHRLTGKAAVFLSNGVYLEGAWNRNCTMQTPSDPEPILLQETPIPQEQFADWSPEVLDFTWEPENQRFSIDAVDHIGFCEINFSCTELWFCWNELPEDAWFQ</sequence>
<evidence type="ECO:0000313" key="1">
    <source>
        <dbReference type="EMBL" id="HIY20588.1"/>
    </source>
</evidence>
<accession>A0A9D1Y6V7</accession>
<proteinExistence type="predicted"/>